<protein>
    <recommendedName>
        <fullName evidence="3">HTH cro/C1-type domain-containing protein</fullName>
    </recommendedName>
</protein>
<evidence type="ECO:0000313" key="1">
    <source>
        <dbReference type="EMBL" id="EJR31133.1"/>
    </source>
</evidence>
<dbReference type="Gene3D" id="1.10.260.40">
    <property type="entry name" value="lambda repressor-like DNA-binding domains"/>
    <property type="match status" value="1"/>
</dbReference>
<dbReference type="RefSeq" id="WP_002169470.1">
    <property type="nucleotide sequence ID" value="NZ_JH792252.1"/>
</dbReference>
<reference evidence="1 2" key="1">
    <citation type="submission" date="2012-04" db="EMBL/GenBank/DDBJ databases">
        <title>The Genome Sequence of Bacillus cereus VD078.</title>
        <authorList>
            <consortium name="The Broad Institute Genome Sequencing Platform"/>
            <consortium name="The Broad Institute Genome Sequencing Center for Infectious Disease"/>
            <person name="Feldgarden M."/>
            <person name="Van der Auwera G.A."/>
            <person name="Mahillon J."/>
            <person name="Duprez V."/>
            <person name="Timmery S."/>
            <person name="Mattelet C."/>
            <person name="Dierick K."/>
            <person name="Sun M."/>
            <person name="Yu Z."/>
            <person name="Zhu L."/>
            <person name="Hu X."/>
            <person name="Shank E.B."/>
            <person name="Swiecicka I."/>
            <person name="Hansen B.M."/>
            <person name="Andrup L."/>
            <person name="Young S.K."/>
            <person name="Zeng Q."/>
            <person name="Gargeya S."/>
            <person name="Fitzgerald M."/>
            <person name="Haas B."/>
            <person name="Abouelleil A."/>
            <person name="Alvarado L."/>
            <person name="Arachchi H.M."/>
            <person name="Berlin A."/>
            <person name="Chapman S.B."/>
            <person name="Goldberg J."/>
            <person name="Griggs A."/>
            <person name="Gujja S."/>
            <person name="Hansen M."/>
            <person name="Howarth C."/>
            <person name="Imamovic A."/>
            <person name="Larimer J."/>
            <person name="McCowen C."/>
            <person name="Montmayeur A."/>
            <person name="Murphy C."/>
            <person name="Neiman D."/>
            <person name="Pearson M."/>
            <person name="Priest M."/>
            <person name="Roberts A."/>
            <person name="Saif S."/>
            <person name="Shea T."/>
            <person name="Sisk P."/>
            <person name="Sykes S."/>
            <person name="Wortman J."/>
            <person name="Nusbaum C."/>
            <person name="Birren B."/>
        </authorList>
    </citation>
    <scope>NUCLEOTIDE SEQUENCE [LARGE SCALE GENOMIC DNA]</scope>
    <source>
        <strain evidence="1 2">VD078</strain>
    </source>
</reference>
<dbReference type="AlphaFoldDB" id="A0ABC9QVQ0"/>
<dbReference type="EMBL" id="AHEV01000043">
    <property type="protein sequence ID" value="EJR31133.1"/>
    <property type="molecule type" value="Genomic_DNA"/>
</dbReference>
<proteinExistence type="predicted"/>
<accession>A0ABC9QVQ0</accession>
<dbReference type="InterPro" id="IPR010982">
    <property type="entry name" value="Lambda_DNA-bd_dom_sf"/>
</dbReference>
<sequence>MKNVLDYVLNFKKLMTVKELREKLDASQSTIYAMVRGEKPIPEKVQESLAEIFAIRKEMWGKDLITPTFADYVLEDPLSLNGLEKEIIEFAKNVSVSQNYSRFVGIQPAGLA</sequence>
<dbReference type="Proteomes" id="UP000006976">
    <property type="component" value="Unassembled WGS sequence"/>
</dbReference>
<gene>
    <name evidence="1" type="ORF">III_05359</name>
</gene>
<name>A0ABC9QVQ0_BACMY</name>
<organism evidence="1 2">
    <name type="scientific">Bacillus mycoides</name>
    <dbReference type="NCBI Taxonomy" id="1405"/>
    <lineage>
        <taxon>Bacteria</taxon>
        <taxon>Bacillati</taxon>
        <taxon>Bacillota</taxon>
        <taxon>Bacilli</taxon>
        <taxon>Bacillales</taxon>
        <taxon>Bacillaceae</taxon>
        <taxon>Bacillus</taxon>
        <taxon>Bacillus cereus group</taxon>
    </lineage>
</organism>
<comment type="caution">
    <text evidence="1">The sequence shown here is derived from an EMBL/GenBank/DDBJ whole genome shotgun (WGS) entry which is preliminary data.</text>
</comment>
<evidence type="ECO:0008006" key="3">
    <source>
        <dbReference type="Google" id="ProtNLM"/>
    </source>
</evidence>
<evidence type="ECO:0000313" key="2">
    <source>
        <dbReference type="Proteomes" id="UP000006976"/>
    </source>
</evidence>